<reference evidence="3 4" key="1">
    <citation type="submission" date="2021-12" db="EMBL/GenBank/DDBJ databases">
        <title>Discovery of the Pendulisporaceae a myxobacterial family with distinct sporulation behavior and unique specialized metabolism.</title>
        <authorList>
            <person name="Garcia R."/>
            <person name="Popoff A."/>
            <person name="Bader C.D."/>
            <person name="Loehr J."/>
            <person name="Walesch S."/>
            <person name="Walt C."/>
            <person name="Boldt J."/>
            <person name="Bunk B."/>
            <person name="Haeckl F.J.F.P.J."/>
            <person name="Gunesch A.P."/>
            <person name="Birkelbach J."/>
            <person name="Nuebel U."/>
            <person name="Pietschmann T."/>
            <person name="Bach T."/>
            <person name="Mueller R."/>
        </authorList>
    </citation>
    <scope>NUCLEOTIDE SEQUENCE [LARGE SCALE GENOMIC DNA]</scope>
    <source>
        <strain evidence="3 4">MSr11954</strain>
    </source>
</reference>
<dbReference type="InterPro" id="IPR049450">
    <property type="entry name" value="ACOT8-like_C"/>
</dbReference>
<protein>
    <submittedName>
        <fullName evidence="3">Thioesterase family protein</fullName>
    </submittedName>
</protein>
<evidence type="ECO:0000313" key="3">
    <source>
        <dbReference type="EMBL" id="WXB19514.1"/>
    </source>
</evidence>
<keyword evidence="4" id="KW-1185">Reference proteome</keyword>
<sequence length="287" mass="31028">MGDLFDDTAVHGEAGEAGTAGTYSGHVTSDWSVFGPNGGYLAAIALRAAGMASGLERPARFNCHFLGPVLVGPVRLAVRRAFGGKRAESLHVSMTQQERPVLEASVWAVGERAAVDLDDRDVRSMPESPPIETLPEWDLGAMPIPPSPRITLWTHLEQRLIGWQGWHEPGEPQLDGWYRFRPRPVLPNAFADAARALIAIYVGTWLAAMNPHIRRAPIIAPAMALGARFYHPASTEWLRCLARSDIALGGLIDGAATVWTRDGDQVAQGDCQMLYRTSGPLAPGANP</sequence>
<dbReference type="InterPro" id="IPR029069">
    <property type="entry name" value="HotDog_dom_sf"/>
</dbReference>
<dbReference type="InterPro" id="IPR052389">
    <property type="entry name" value="Sec_Metab_Biosynth-Assoc"/>
</dbReference>
<evidence type="ECO:0000259" key="1">
    <source>
        <dbReference type="Pfam" id="PF13622"/>
    </source>
</evidence>
<dbReference type="Gene3D" id="2.40.160.210">
    <property type="entry name" value="Acyl-CoA thioesterase, double hotdog domain"/>
    <property type="match status" value="1"/>
</dbReference>
<dbReference type="Proteomes" id="UP001370348">
    <property type="component" value="Chromosome"/>
</dbReference>
<dbReference type="SUPFAM" id="SSF54637">
    <property type="entry name" value="Thioesterase/thiol ester dehydrase-isomerase"/>
    <property type="match status" value="2"/>
</dbReference>
<dbReference type="InterPro" id="IPR049449">
    <property type="entry name" value="TesB_ACOT8-like_N"/>
</dbReference>
<dbReference type="Pfam" id="PF13622">
    <property type="entry name" value="4HBT_3"/>
    <property type="match status" value="1"/>
</dbReference>
<feature type="domain" description="Acyl-CoA thioesterase-like N-terminal HotDog" evidence="1">
    <location>
        <begin position="28"/>
        <end position="108"/>
    </location>
</feature>
<dbReference type="PANTHER" id="PTHR38110:SF1">
    <property type="entry name" value="THIOESTERASE DOMAIN-CONTAINING PROTEIN"/>
    <property type="match status" value="1"/>
</dbReference>
<dbReference type="Pfam" id="PF20789">
    <property type="entry name" value="4HBT_3C"/>
    <property type="match status" value="1"/>
</dbReference>
<proteinExistence type="predicted"/>
<evidence type="ECO:0000259" key="2">
    <source>
        <dbReference type="Pfam" id="PF20789"/>
    </source>
</evidence>
<evidence type="ECO:0000313" key="4">
    <source>
        <dbReference type="Proteomes" id="UP001370348"/>
    </source>
</evidence>
<name>A0ABZ2MAH7_9BACT</name>
<dbReference type="EMBL" id="CP089984">
    <property type="protein sequence ID" value="WXB19514.1"/>
    <property type="molecule type" value="Genomic_DNA"/>
</dbReference>
<feature type="domain" description="Acyl-CoA thioesterase-like C-terminal" evidence="2">
    <location>
        <begin position="150"/>
        <end position="268"/>
    </location>
</feature>
<organism evidence="3 4">
    <name type="scientific">Pendulispora albinea</name>
    <dbReference type="NCBI Taxonomy" id="2741071"/>
    <lineage>
        <taxon>Bacteria</taxon>
        <taxon>Pseudomonadati</taxon>
        <taxon>Myxococcota</taxon>
        <taxon>Myxococcia</taxon>
        <taxon>Myxococcales</taxon>
        <taxon>Sorangiineae</taxon>
        <taxon>Pendulisporaceae</taxon>
        <taxon>Pendulispora</taxon>
    </lineage>
</organism>
<accession>A0ABZ2MAH7</accession>
<dbReference type="RefSeq" id="WP_394829130.1">
    <property type="nucleotide sequence ID" value="NZ_CP089984.1"/>
</dbReference>
<dbReference type="PANTHER" id="PTHR38110">
    <property type="entry name" value="CHROMOSOME 23, WHOLE GENOME SHOTGUN SEQUENCE"/>
    <property type="match status" value="1"/>
</dbReference>
<gene>
    <name evidence="3" type="ORF">LZC94_20080</name>
</gene>
<dbReference type="InterPro" id="IPR042171">
    <property type="entry name" value="Acyl-CoA_hotdog"/>
</dbReference>